<reference evidence="1 2" key="2">
    <citation type="journal article" date="2022" name="Mol. Ecol. Resour.">
        <title>The genomes of chicory, endive, great burdock and yacon provide insights into Asteraceae paleo-polyploidization history and plant inulin production.</title>
        <authorList>
            <person name="Fan W."/>
            <person name="Wang S."/>
            <person name="Wang H."/>
            <person name="Wang A."/>
            <person name="Jiang F."/>
            <person name="Liu H."/>
            <person name="Zhao H."/>
            <person name="Xu D."/>
            <person name="Zhang Y."/>
        </authorList>
    </citation>
    <scope>NUCLEOTIDE SEQUENCE [LARGE SCALE GENOMIC DNA]</scope>
    <source>
        <strain evidence="2">cv. Yunnan</strain>
        <tissue evidence="1">Leaves</tissue>
    </source>
</reference>
<accession>A0ACB8XZM3</accession>
<protein>
    <submittedName>
        <fullName evidence="1">Uncharacterized protein</fullName>
    </submittedName>
</protein>
<name>A0ACB8XZM3_9ASTR</name>
<evidence type="ECO:0000313" key="1">
    <source>
        <dbReference type="EMBL" id="KAI3677132.1"/>
    </source>
</evidence>
<reference evidence="2" key="1">
    <citation type="journal article" date="2022" name="Mol. Ecol. Resour.">
        <title>The genomes of chicory, endive, great burdock and yacon provide insights into Asteraceae palaeo-polyploidization history and plant inulin production.</title>
        <authorList>
            <person name="Fan W."/>
            <person name="Wang S."/>
            <person name="Wang H."/>
            <person name="Wang A."/>
            <person name="Jiang F."/>
            <person name="Liu H."/>
            <person name="Zhao H."/>
            <person name="Xu D."/>
            <person name="Zhang Y."/>
        </authorList>
    </citation>
    <scope>NUCLEOTIDE SEQUENCE [LARGE SCALE GENOMIC DNA]</scope>
    <source>
        <strain evidence="2">cv. Yunnan</strain>
    </source>
</reference>
<proteinExistence type="predicted"/>
<keyword evidence="2" id="KW-1185">Reference proteome</keyword>
<sequence length="495" mass="55140">MSQSALISQGFIKNKALNGFFKSHILTPIASQDLLSPPRVCKETLKDLKRCVLRYDNIIMGKKGSWFSSIKKALSPHSKEKKNQKLKKKGLGDEKPSVSITKPASGSHDSPPLPPPEEVKPIKAENEQKSHAYSVAAEATATTTQAAAESTQLTELTQYSGKSTEETAAVRIQTAFRGYLARRAVRALRGLVRLKTLIEGPTANRQTATTLKSMQNLSRVQCQINSRRIRMSEENQALHRQLLHKQAKELEVLQIGEDWNDSLQSKEQIEAKLLSKYEATMRRERAMAYSFSHQQPWKKSTRTANLLFMDPTNPQWGWSWLERYNAGRPWETQGEKSHSSVQSGINITGIQISKSYARRQLNSTPSTPKLTAGGPVASQKFKRRSNPMTYGPGPDDDLRSVFSAQSEMKRRHSIAGSSVRDDESMDSSPSVPSYMAQTKSAKAKLKEQSMLGPVDNGPAEMEFEPKKRLSFPGPSARPRRHSGPPKVPSNISMVV</sequence>
<gene>
    <name evidence="1" type="ORF">L1987_86753</name>
</gene>
<organism evidence="1 2">
    <name type="scientific">Smallanthus sonchifolius</name>
    <dbReference type="NCBI Taxonomy" id="185202"/>
    <lineage>
        <taxon>Eukaryota</taxon>
        <taxon>Viridiplantae</taxon>
        <taxon>Streptophyta</taxon>
        <taxon>Embryophyta</taxon>
        <taxon>Tracheophyta</taxon>
        <taxon>Spermatophyta</taxon>
        <taxon>Magnoliopsida</taxon>
        <taxon>eudicotyledons</taxon>
        <taxon>Gunneridae</taxon>
        <taxon>Pentapetalae</taxon>
        <taxon>asterids</taxon>
        <taxon>campanulids</taxon>
        <taxon>Asterales</taxon>
        <taxon>Asteraceae</taxon>
        <taxon>Asteroideae</taxon>
        <taxon>Heliantheae alliance</taxon>
        <taxon>Millerieae</taxon>
        <taxon>Smallanthus</taxon>
    </lineage>
</organism>
<comment type="caution">
    <text evidence="1">The sequence shown here is derived from an EMBL/GenBank/DDBJ whole genome shotgun (WGS) entry which is preliminary data.</text>
</comment>
<evidence type="ECO:0000313" key="2">
    <source>
        <dbReference type="Proteomes" id="UP001056120"/>
    </source>
</evidence>
<dbReference type="EMBL" id="CM042046">
    <property type="protein sequence ID" value="KAI3677132.1"/>
    <property type="molecule type" value="Genomic_DNA"/>
</dbReference>
<dbReference type="Proteomes" id="UP001056120">
    <property type="component" value="Linkage Group LG29"/>
</dbReference>